<organism evidence="2 3">
    <name type="scientific">Prunus yedoensis var. nudiflora</name>
    <dbReference type="NCBI Taxonomy" id="2094558"/>
    <lineage>
        <taxon>Eukaryota</taxon>
        <taxon>Viridiplantae</taxon>
        <taxon>Streptophyta</taxon>
        <taxon>Embryophyta</taxon>
        <taxon>Tracheophyta</taxon>
        <taxon>Spermatophyta</taxon>
        <taxon>Magnoliopsida</taxon>
        <taxon>eudicotyledons</taxon>
        <taxon>Gunneridae</taxon>
        <taxon>Pentapetalae</taxon>
        <taxon>rosids</taxon>
        <taxon>fabids</taxon>
        <taxon>Rosales</taxon>
        <taxon>Rosaceae</taxon>
        <taxon>Amygdaloideae</taxon>
        <taxon>Amygdaleae</taxon>
        <taxon>Prunus</taxon>
    </lineage>
</organism>
<comment type="caution">
    <text evidence="2">The sequence shown here is derived from an EMBL/GenBank/DDBJ whole genome shotgun (WGS) entry which is preliminary data.</text>
</comment>
<dbReference type="Proteomes" id="UP000250321">
    <property type="component" value="Unassembled WGS sequence"/>
</dbReference>
<proteinExistence type="predicted"/>
<keyword evidence="3" id="KW-1185">Reference proteome</keyword>
<protein>
    <submittedName>
        <fullName evidence="2">Uncharacterized protein</fullName>
    </submittedName>
</protein>
<accession>A0A314YB17</accession>
<evidence type="ECO:0000313" key="3">
    <source>
        <dbReference type="Proteomes" id="UP000250321"/>
    </source>
</evidence>
<dbReference type="EMBL" id="PJQY01001570">
    <property type="protein sequence ID" value="PQQ01398.1"/>
    <property type="molecule type" value="Genomic_DNA"/>
</dbReference>
<feature type="region of interest" description="Disordered" evidence="1">
    <location>
        <begin position="1"/>
        <end position="29"/>
    </location>
</feature>
<gene>
    <name evidence="2" type="ORF">Pyn_04741</name>
</gene>
<evidence type="ECO:0000313" key="2">
    <source>
        <dbReference type="EMBL" id="PQQ01398.1"/>
    </source>
</evidence>
<reference evidence="2 3" key="1">
    <citation type="submission" date="2018-02" db="EMBL/GenBank/DDBJ databases">
        <title>Draft genome of wild Prunus yedoensis var. nudiflora.</title>
        <authorList>
            <person name="Baek S."/>
            <person name="Kim J.-H."/>
            <person name="Choi K."/>
            <person name="Kim G.-B."/>
            <person name="Cho A."/>
            <person name="Jang H."/>
            <person name="Shin C.-H."/>
            <person name="Yu H.-J."/>
            <person name="Mun J.-H."/>
        </authorList>
    </citation>
    <scope>NUCLEOTIDE SEQUENCE [LARGE SCALE GENOMIC DNA]</scope>
    <source>
        <strain evidence="3">cv. Jeju island</strain>
        <tissue evidence="2">Leaf</tissue>
    </source>
</reference>
<feature type="compositionally biased region" description="Polar residues" evidence="1">
    <location>
        <begin position="1"/>
        <end position="16"/>
    </location>
</feature>
<name>A0A314YB17_PRUYE</name>
<sequence>MGNSSKETTTRTSNRFQKPHRGHNNANNSYAKFQGDKCFKYGINEHHTGACRGRKPLNLVEGELEDIEDGVIDEEYAEEEGEELALVLQ</sequence>
<evidence type="ECO:0000256" key="1">
    <source>
        <dbReference type="SAM" id="MobiDB-lite"/>
    </source>
</evidence>
<dbReference type="AlphaFoldDB" id="A0A314YB17"/>